<evidence type="ECO:0000313" key="2">
    <source>
        <dbReference type="EMBL" id="MBD1544918.1"/>
    </source>
</evidence>
<gene>
    <name evidence="2" type="ORF">HK439_01480</name>
</gene>
<dbReference type="Gene3D" id="3.60.15.10">
    <property type="entry name" value="Ribonuclease Z/Hydroxyacylglutathione hydrolase-like"/>
    <property type="match status" value="1"/>
</dbReference>
<reference evidence="2" key="1">
    <citation type="submission" date="2020-05" db="EMBL/GenBank/DDBJ databases">
        <title>Identification of trans-AT polyketide cluster in two marine bacteria, producers of a novel glutaramide-containing polyketide sesbanimide D and analogs.</title>
        <authorList>
            <person name="Kacar D."/>
            <person name="Rodriguez P."/>
            <person name="Canedo L."/>
            <person name="Gonzalez E."/>
            <person name="Galan B."/>
            <person name="De La Calle F."/>
            <person name="Garcia J.L."/>
        </authorList>
    </citation>
    <scope>NUCLEOTIDE SEQUENCE</scope>
    <source>
        <strain evidence="2">PHM038</strain>
    </source>
</reference>
<proteinExistence type="predicted"/>
<dbReference type="GO" id="GO:0042781">
    <property type="term" value="F:3'-tRNA processing endoribonuclease activity"/>
    <property type="evidence" value="ECO:0007669"/>
    <property type="project" value="UniProtKB-EC"/>
</dbReference>
<evidence type="ECO:0000313" key="3">
    <source>
        <dbReference type="Proteomes" id="UP000598467"/>
    </source>
</evidence>
<accession>A0A926NX97</accession>
<dbReference type="Proteomes" id="UP000598467">
    <property type="component" value="Unassembled WGS sequence"/>
</dbReference>
<dbReference type="Pfam" id="PF12706">
    <property type="entry name" value="Lactamase_B_2"/>
    <property type="match status" value="1"/>
</dbReference>
<dbReference type="InterPro" id="IPR001279">
    <property type="entry name" value="Metallo-B-lactamas"/>
</dbReference>
<evidence type="ECO:0000259" key="1">
    <source>
        <dbReference type="Pfam" id="PF12706"/>
    </source>
</evidence>
<dbReference type="AlphaFoldDB" id="A0A926NX97"/>
<organism evidence="2 3">
    <name type="scientific">Roseibium aggregatum</name>
    <dbReference type="NCBI Taxonomy" id="187304"/>
    <lineage>
        <taxon>Bacteria</taxon>
        <taxon>Pseudomonadati</taxon>
        <taxon>Pseudomonadota</taxon>
        <taxon>Alphaproteobacteria</taxon>
        <taxon>Hyphomicrobiales</taxon>
        <taxon>Stappiaceae</taxon>
        <taxon>Roseibium</taxon>
    </lineage>
</organism>
<dbReference type="EMBL" id="JABFCZ010000002">
    <property type="protein sequence ID" value="MBD1544918.1"/>
    <property type="molecule type" value="Genomic_DNA"/>
</dbReference>
<comment type="caution">
    <text evidence="2">The sequence shown here is derived from an EMBL/GenBank/DDBJ whole genome shotgun (WGS) entry which is preliminary data.</text>
</comment>
<dbReference type="SUPFAM" id="SSF56281">
    <property type="entry name" value="Metallo-hydrolase/oxidoreductase"/>
    <property type="match status" value="1"/>
</dbReference>
<dbReference type="PANTHER" id="PTHR46018:SF7">
    <property type="entry name" value="RIBONUCLEASE Z"/>
    <property type="match status" value="1"/>
</dbReference>
<dbReference type="NCBIfam" id="NF002558">
    <property type="entry name" value="PRK02126.1"/>
    <property type="match status" value="1"/>
</dbReference>
<protein>
    <submittedName>
        <fullName evidence="2">Ribonuclease Z</fullName>
        <ecNumber evidence="2">3.1.26.11</ecNumber>
    </submittedName>
</protein>
<dbReference type="InterPro" id="IPR036866">
    <property type="entry name" value="RibonucZ/Hydroxyglut_hydro"/>
</dbReference>
<dbReference type="EC" id="3.1.26.11" evidence="2"/>
<name>A0A926NX97_9HYPH</name>
<dbReference type="PANTHER" id="PTHR46018">
    <property type="entry name" value="ZINC PHOSPHODIESTERASE ELAC PROTEIN 1"/>
    <property type="match status" value="1"/>
</dbReference>
<keyword evidence="2" id="KW-0378">Hydrolase</keyword>
<sequence>MRPKFYPSLVNDRFGDPALYIDFLQERRAILFDLGDIHTLSPRQILRLSDVFVSHTHIDHFIGFDRLLRVLVGRDKDVRLYGPAGFIDRVEAKLAAYTWDLVERFQTELVFTVTEVCTGLDTHKARFRFSRRFAREDQTGGRAENGVLLTEPALAVTCAELEHHSTCLGFALQESTHVNVWKNRIQEQGLTTGPWLATLKAAIHQGRPDDTPIAVERADGTLDELSLGFLREEIVSIEPGQKVAYVTDAVFTPANETAIVALARDADILFIDAAFAKADADLAAHHGHLTTAQAGSLARRAGAARVEPFHFSPRYEDCEARMIAEVDEAFSFD</sequence>
<feature type="domain" description="Metallo-beta-lactamase" evidence="1">
    <location>
        <begin position="232"/>
        <end position="311"/>
    </location>
</feature>